<dbReference type="GO" id="GO:0003677">
    <property type="term" value="F:DNA binding"/>
    <property type="evidence" value="ECO:0007669"/>
    <property type="project" value="UniProtKB-KW"/>
</dbReference>
<evidence type="ECO:0000313" key="4">
    <source>
        <dbReference type="Proteomes" id="UP000198609"/>
    </source>
</evidence>
<dbReference type="InterPro" id="IPR005175">
    <property type="entry name" value="PPC_dom"/>
</dbReference>
<accession>A0A1H5AWD8</accession>
<feature type="region of interest" description="Disordered" evidence="1">
    <location>
        <begin position="1"/>
        <end position="26"/>
    </location>
</feature>
<organism evidence="3 4">
    <name type="scientific">Streptomyces melanosporofaciens</name>
    <dbReference type="NCBI Taxonomy" id="67327"/>
    <lineage>
        <taxon>Bacteria</taxon>
        <taxon>Bacillati</taxon>
        <taxon>Actinomycetota</taxon>
        <taxon>Actinomycetes</taxon>
        <taxon>Kitasatosporales</taxon>
        <taxon>Streptomycetaceae</taxon>
        <taxon>Streptomyces</taxon>
        <taxon>Streptomyces violaceusniger group</taxon>
    </lineage>
</organism>
<reference evidence="4" key="1">
    <citation type="submission" date="2016-10" db="EMBL/GenBank/DDBJ databases">
        <authorList>
            <person name="Varghese N."/>
            <person name="Submissions S."/>
        </authorList>
    </citation>
    <scope>NUCLEOTIDE SEQUENCE [LARGE SCALE GENOMIC DNA]</scope>
    <source>
        <strain evidence="4">DSM 40318</strain>
    </source>
</reference>
<dbReference type="AlphaFoldDB" id="A0A1H5AWD8"/>
<dbReference type="Proteomes" id="UP000198609">
    <property type="component" value="Unassembled WGS sequence"/>
</dbReference>
<dbReference type="PROSITE" id="PS51742">
    <property type="entry name" value="PPC"/>
    <property type="match status" value="2"/>
</dbReference>
<gene>
    <name evidence="3" type="ORF">SAMN04490356_8540</name>
</gene>
<evidence type="ECO:0000259" key="2">
    <source>
        <dbReference type="PROSITE" id="PS51742"/>
    </source>
</evidence>
<feature type="domain" description="PPC" evidence="2">
    <location>
        <begin position="189"/>
        <end position="307"/>
    </location>
</feature>
<feature type="compositionally biased region" description="Polar residues" evidence="1">
    <location>
        <begin position="1"/>
        <end position="11"/>
    </location>
</feature>
<keyword evidence="3" id="KW-0238">DNA-binding</keyword>
<dbReference type="Pfam" id="PF03479">
    <property type="entry name" value="PCC"/>
    <property type="match status" value="1"/>
</dbReference>
<evidence type="ECO:0000313" key="3">
    <source>
        <dbReference type="EMBL" id="SED45940.1"/>
    </source>
</evidence>
<dbReference type="SUPFAM" id="SSF117856">
    <property type="entry name" value="AF0104/ALDC/Ptd012-like"/>
    <property type="match status" value="2"/>
</dbReference>
<sequence length="307" mass="31896">MTTHSGGSTTVPAAPDPGAPRLTHPGPVAADRVVAVETRLTTHDVELPAGLPLLTALEQLLAETGGRSGCGQLVGGELAEFSYYVPALGSPGGPVATFSDPRSGVAPGRLVRGGLTLGLKEGAVFSHSHALFVDANGFRRAGHLIPESVVLGAGVRAQLSLATDVQIEVHPDPETKMSLFTPRRIATTGRGEVAGMVCRIRPNVDLVSVIELLADEQGWAGANVCGQIGSLIGGRLGQPDGSVVEVDGPATEVMFLDGSVRRENGRMRAHLQAHLVDRHGIVHSGRLVPGHNPVAMTYELTLTEAAQ</sequence>
<proteinExistence type="predicted"/>
<name>A0A1H5AWD8_STRMJ</name>
<dbReference type="Gene3D" id="3.30.1330.80">
    <property type="entry name" value="Hypothetical protein, similar to alpha- acetolactate decarboxylase, domain 2"/>
    <property type="match status" value="2"/>
</dbReference>
<protein>
    <submittedName>
        <fullName evidence="3">Predicted DNA-binding protein with PD1-like DNA-binding motif</fullName>
    </submittedName>
</protein>
<dbReference type="EMBL" id="FNST01000002">
    <property type="protein sequence ID" value="SED45940.1"/>
    <property type="molecule type" value="Genomic_DNA"/>
</dbReference>
<keyword evidence="4" id="KW-1185">Reference proteome</keyword>
<feature type="domain" description="PPC" evidence="2">
    <location>
        <begin position="37"/>
        <end position="183"/>
    </location>
</feature>
<evidence type="ECO:0000256" key="1">
    <source>
        <dbReference type="SAM" id="MobiDB-lite"/>
    </source>
</evidence>